<name>A0ABR7T7B6_HELCL</name>
<dbReference type="EMBL" id="JACVHF010000063">
    <property type="protein sequence ID" value="MBC9786659.1"/>
    <property type="molecule type" value="Genomic_DNA"/>
</dbReference>
<sequence>MIAAFIEELRRHGKSPTTLRSYQDSWARFTRWYEREHPAPTPTGGAAFPQMATQLDIANFKRFAASHFKPNTVGGLWPAGYSRGPLKSAVMGRSIGK</sequence>
<organism evidence="2 3">
    <name type="scientific">Heliobacterium chlorum</name>
    <dbReference type="NCBI Taxonomy" id="2698"/>
    <lineage>
        <taxon>Bacteria</taxon>
        <taxon>Bacillati</taxon>
        <taxon>Bacillota</taxon>
        <taxon>Clostridia</taxon>
        <taxon>Eubacteriales</taxon>
        <taxon>Heliobacteriaceae</taxon>
        <taxon>Heliobacterium</taxon>
    </lineage>
</organism>
<gene>
    <name evidence="2" type="ORF">H1S01_19650</name>
</gene>
<evidence type="ECO:0000313" key="3">
    <source>
        <dbReference type="Proteomes" id="UP000617402"/>
    </source>
</evidence>
<dbReference type="Gene3D" id="1.10.150.130">
    <property type="match status" value="1"/>
</dbReference>
<protein>
    <recommendedName>
        <fullName evidence="4">Core-binding (CB) domain-containing protein</fullName>
    </recommendedName>
</protein>
<comment type="caution">
    <text evidence="2">The sequence shown here is derived from an EMBL/GenBank/DDBJ whole genome shotgun (WGS) entry which is preliminary data.</text>
</comment>
<dbReference type="Proteomes" id="UP000617402">
    <property type="component" value="Unassembled WGS sequence"/>
</dbReference>
<keyword evidence="1" id="KW-0238">DNA-binding</keyword>
<reference evidence="2 3" key="1">
    <citation type="submission" date="2020-07" db="EMBL/GenBank/DDBJ databases">
        <title>Draft whole-genome sequence of Heliobacterium chlorum DSM 3682, type strain.</title>
        <authorList>
            <person name="Kyndt J.A."/>
            <person name="Meyer T.E."/>
            <person name="Imhoff J.F."/>
        </authorList>
    </citation>
    <scope>NUCLEOTIDE SEQUENCE [LARGE SCALE GENOMIC DNA]</scope>
    <source>
        <strain evidence="2 3">DSM 3682</strain>
    </source>
</reference>
<dbReference type="RefSeq" id="WP_188042079.1">
    <property type="nucleotide sequence ID" value="NZ_JACVHF010000063.1"/>
</dbReference>
<proteinExistence type="predicted"/>
<keyword evidence="3" id="KW-1185">Reference proteome</keyword>
<dbReference type="InterPro" id="IPR010998">
    <property type="entry name" value="Integrase_recombinase_N"/>
</dbReference>
<accession>A0ABR7T7B6</accession>
<evidence type="ECO:0008006" key="4">
    <source>
        <dbReference type="Google" id="ProtNLM"/>
    </source>
</evidence>
<evidence type="ECO:0000313" key="2">
    <source>
        <dbReference type="EMBL" id="MBC9786659.1"/>
    </source>
</evidence>
<evidence type="ECO:0000256" key="1">
    <source>
        <dbReference type="ARBA" id="ARBA00023125"/>
    </source>
</evidence>